<evidence type="ECO:0000256" key="4">
    <source>
        <dbReference type="PIRSR" id="PIRSR001221-2"/>
    </source>
</evidence>
<evidence type="ECO:0000256" key="3">
    <source>
        <dbReference type="PIRSR" id="PIRSR001221-1"/>
    </source>
</evidence>
<dbReference type="PANTHER" id="PTHR46072:SF11">
    <property type="entry name" value="AMIDASE-RELATED"/>
    <property type="match status" value="1"/>
</dbReference>
<evidence type="ECO:0000313" key="6">
    <source>
        <dbReference type="EMBL" id="KAH6892912.1"/>
    </source>
</evidence>
<dbReference type="PANTHER" id="PTHR46072">
    <property type="entry name" value="AMIDASE-RELATED-RELATED"/>
    <property type="match status" value="1"/>
</dbReference>
<feature type="domain" description="Amidase" evidence="5">
    <location>
        <begin position="86"/>
        <end position="529"/>
    </location>
</feature>
<dbReference type="EMBL" id="JAGPYM010000006">
    <property type="protein sequence ID" value="KAH6892912.1"/>
    <property type="molecule type" value="Genomic_DNA"/>
</dbReference>
<protein>
    <submittedName>
        <fullName evidence="6">Acetamidase</fullName>
    </submittedName>
</protein>
<evidence type="ECO:0000256" key="1">
    <source>
        <dbReference type="ARBA" id="ARBA00009199"/>
    </source>
</evidence>
<gene>
    <name evidence="6" type="ORF">B0T10DRAFT_436548</name>
</gene>
<dbReference type="Proteomes" id="UP000777438">
    <property type="component" value="Unassembled WGS sequence"/>
</dbReference>
<feature type="active site" description="Charge relay system" evidence="3">
    <location>
        <position position="141"/>
    </location>
</feature>
<dbReference type="SUPFAM" id="SSF75304">
    <property type="entry name" value="Amidase signature (AS) enzymes"/>
    <property type="match status" value="1"/>
</dbReference>
<comment type="similarity">
    <text evidence="1">Belongs to the amidase family.</text>
</comment>
<sequence length="540" mass="59087">MAISKSTTAPPTWKDLAAKKREALQSSIPKEWRIPAGLLPPASQDDVTTWPKTSGWFTPDELAMTSLTASELVGKLASGQLKSEHVTKAFCKRAAAAHQLTNCLSETCFDRALRTARARDDHLERTGTPVGPLHGLPISLKDNFNLQGLDATVGFASHIDHPAKSDSELAALLEDAGAVLYVKTNVPTAMMIAETVNNVFGRTLNPRNRRTTSGGSSGGESALIVMGGSPLGVGSDIGGSLRIPAACTGIFTLRPSAGRFPVRNCRSGMPGQEAVQSVNGPLARTIHDVEMYSRSVVNGQPWIRDPKCLPIPWRPVKLPSRLKIAVLWHDGMVRPTPPVERALRDTVQKLKAAGHDIVDWDPVDQKQGLSLLARMFVADGGIAIGRELERTGEPWRPEMEEYSVARELGTYEMWKMQTERTEFQNRYLDRWNKAGIDAILLPTIPFNTTKNGEFKHVGYTGVYNILDYSSVSFPTGLVVDKNIDKLDPKYEPLGPVCSSINKEFDADMMHGLPISLQVVARRLEEEKVLALGKTILDVIA</sequence>
<keyword evidence="7" id="KW-1185">Reference proteome</keyword>
<evidence type="ECO:0000256" key="2">
    <source>
        <dbReference type="ARBA" id="ARBA00022801"/>
    </source>
</evidence>
<dbReference type="AlphaFoldDB" id="A0A9P8W8W1"/>
<feature type="active site" description="Acyl-ester intermediate" evidence="3">
    <location>
        <position position="240"/>
    </location>
</feature>
<comment type="caution">
    <text evidence="6">The sequence shown here is derived from an EMBL/GenBank/DDBJ whole genome shotgun (WGS) entry which is preliminary data.</text>
</comment>
<organism evidence="6 7">
    <name type="scientific">Thelonectria olida</name>
    <dbReference type="NCBI Taxonomy" id="1576542"/>
    <lineage>
        <taxon>Eukaryota</taxon>
        <taxon>Fungi</taxon>
        <taxon>Dikarya</taxon>
        <taxon>Ascomycota</taxon>
        <taxon>Pezizomycotina</taxon>
        <taxon>Sordariomycetes</taxon>
        <taxon>Hypocreomycetidae</taxon>
        <taxon>Hypocreales</taxon>
        <taxon>Nectriaceae</taxon>
        <taxon>Thelonectria</taxon>
    </lineage>
</organism>
<dbReference type="Gene3D" id="3.90.1300.10">
    <property type="entry name" value="Amidase signature (AS) domain"/>
    <property type="match status" value="1"/>
</dbReference>
<keyword evidence="2" id="KW-0378">Hydrolase</keyword>
<dbReference type="GO" id="GO:0016787">
    <property type="term" value="F:hydrolase activity"/>
    <property type="evidence" value="ECO:0007669"/>
    <property type="project" value="UniProtKB-KW"/>
</dbReference>
<evidence type="ECO:0000259" key="5">
    <source>
        <dbReference type="Pfam" id="PF01425"/>
    </source>
</evidence>
<accession>A0A9P8W8W1</accession>
<feature type="active site" description="Charge relay system" evidence="3">
    <location>
        <position position="216"/>
    </location>
</feature>
<dbReference type="Pfam" id="PF01425">
    <property type="entry name" value="Amidase"/>
    <property type="match status" value="1"/>
</dbReference>
<feature type="binding site" evidence="4">
    <location>
        <position position="190"/>
    </location>
    <ligand>
        <name>substrate</name>
    </ligand>
</feature>
<proteinExistence type="inferred from homology"/>
<name>A0A9P8W8W1_9HYPO</name>
<dbReference type="PIRSF" id="PIRSF001221">
    <property type="entry name" value="Amidase_fungi"/>
    <property type="match status" value="1"/>
</dbReference>
<dbReference type="InterPro" id="IPR036928">
    <property type="entry name" value="AS_sf"/>
</dbReference>
<evidence type="ECO:0000313" key="7">
    <source>
        <dbReference type="Proteomes" id="UP000777438"/>
    </source>
</evidence>
<feature type="binding site" evidence="4">
    <location>
        <begin position="237"/>
        <end position="240"/>
    </location>
    <ligand>
        <name>substrate</name>
    </ligand>
</feature>
<dbReference type="InterPro" id="IPR023631">
    <property type="entry name" value="Amidase_dom"/>
</dbReference>
<reference evidence="6 7" key="1">
    <citation type="journal article" date="2021" name="Nat. Commun.">
        <title>Genetic determinants of endophytism in the Arabidopsis root mycobiome.</title>
        <authorList>
            <person name="Mesny F."/>
            <person name="Miyauchi S."/>
            <person name="Thiergart T."/>
            <person name="Pickel B."/>
            <person name="Atanasova L."/>
            <person name="Karlsson M."/>
            <person name="Huettel B."/>
            <person name="Barry K.W."/>
            <person name="Haridas S."/>
            <person name="Chen C."/>
            <person name="Bauer D."/>
            <person name="Andreopoulos W."/>
            <person name="Pangilinan J."/>
            <person name="LaButti K."/>
            <person name="Riley R."/>
            <person name="Lipzen A."/>
            <person name="Clum A."/>
            <person name="Drula E."/>
            <person name="Henrissat B."/>
            <person name="Kohler A."/>
            <person name="Grigoriev I.V."/>
            <person name="Martin F.M."/>
            <person name="Hacquard S."/>
        </authorList>
    </citation>
    <scope>NUCLEOTIDE SEQUENCE [LARGE SCALE GENOMIC DNA]</scope>
    <source>
        <strain evidence="6 7">MPI-CAGE-CH-0241</strain>
    </source>
</reference>
<feature type="binding site" evidence="4">
    <location>
        <position position="216"/>
    </location>
    <ligand>
        <name>substrate</name>
    </ligand>
</feature>
<dbReference type="OrthoDB" id="6428749at2759"/>